<dbReference type="InterPro" id="IPR052032">
    <property type="entry name" value="ATP-dep_AA_Ligase"/>
</dbReference>
<feature type="domain" description="ATP-grasp" evidence="5">
    <location>
        <begin position="109"/>
        <end position="309"/>
    </location>
</feature>
<sequence length="408" mass="45311">MKNIIFIDASHVSAASSYEACLSMGVNALFIINPDSYKGDTLVGIPHENLIYADTTNYHNILLEISTREINNIIAVFSLTDRAMRSSILVGSHLQVCTLDLALLFLLQKEIVSNLIPEFTPKTLPFTLANLNKVFLCNMVEKYGKVVIKPSETSASIGSFFIKSKQDVDNLVDYITNTFSEKLTKGTWLAQQYIDGEFFSVEGYVCNRHVTFLGITYRKRLGNTLTAAYFPGESKLSESIIEKSQNAIRELVKRSGYKNGYFHSEFISDSEKPFLIDANFGRIAGGAISQLIADAYSISLSKVMEHVLSLSLFGKSCSEFIFPIKYRNQCLGITYGVDESCIFEKVSLPQNLRSRHITLCNAGDQLYSTGIDGAGWVGILAGNEVDVSLEIKEIKIININGSVFNPVW</sequence>
<reference evidence="6" key="1">
    <citation type="submission" date="2020-08" db="EMBL/GenBank/DDBJ databases">
        <title>Food and environmental bacterial isolates.</title>
        <authorList>
            <person name="Richter L."/>
            <person name="Du Plessis E.M."/>
            <person name="Duvenage S."/>
            <person name="Allam M."/>
            <person name="Korsten L."/>
        </authorList>
    </citation>
    <scope>NUCLEOTIDE SEQUENCE</scope>
    <source>
        <strain evidence="6">UPMP2127</strain>
    </source>
</reference>
<dbReference type="GO" id="GO:0005524">
    <property type="term" value="F:ATP binding"/>
    <property type="evidence" value="ECO:0007669"/>
    <property type="project" value="UniProtKB-UniRule"/>
</dbReference>
<dbReference type="EMBL" id="JACNYO010000007">
    <property type="protein sequence ID" value="MBC3212444.1"/>
    <property type="molecule type" value="Genomic_DNA"/>
</dbReference>
<keyword evidence="3 4" id="KW-0067">ATP-binding</keyword>
<evidence type="ECO:0000256" key="4">
    <source>
        <dbReference type="PROSITE-ProRule" id="PRU00409"/>
    </source>
</evidence>
<dbReference type="AlphaFoldDB" id="A0AAW3WP27"/>
<gene>
    <name evidence="6" type="ORF">H8J20_09855</name>
</gene>
<evidence type="ECO:0000313" key="7">
    <source>
        <dbReference type="Proteomes" id="UP000659084"/>
    </source>
</evidence>
<evidence type="ECO:0000256" key="2">
    <source>
        <dbReference type="ARBA" id="ARBA00022741"/>
    </source>
</evidence>
<keyword evidence="2 4" id="KW-0547">Nucleotide-binding</keyword>
<proteinExistence type="predicted"/>
<dbReference type="InterPro" id="IPR011761">
    <property type="entry name" value="ATP-grasp"/>
</dbReference>
<evidence type="ECO:0000256" key="1">
    <source>
        <dbReference type="ARBA" id="ARBA00022598"/>
    </source>
</evidence>
<name>A0AAW3WP27_SERFO</name>
<dbReference type="SUPFAM" id="SSF56059">
    <property type="entry name" value="Glutathione synthetase ATP-binding domain-like"/>
    <property type="match status" value="1"/>
</dbReference>
<dbReference type="Proteomes" id="UP000659084">
    <property type="component" value="Unassembled WGS sequence"/>
</dbReference>
<accession>A0AAW3WP27</accession>
<evidence type="ECO:0000256" key="3">
    <source>
        <dbReference type="ARBA" id="ARBA00022840"/>
    </source>
</evidence>
<evidence type="ECO:0000313" key="6">
    <source>
        <dbReference type="EMBL" id="MBC3212444.1"/>
    </source>
</evidence>
<dbReference type="GO" id="GO:0046872">
    <property type="term" value="F:metal ion binding"/>
    <property type="evidence" value="ECO:0007669"/>
    <property type="project" value="InterPro"/>
</dbReference>
<evidence type="ECO:0000259" key="5">
    <source>
        <dbReference type="PROSITE" id="PS50975"/>
    </source>
</evidence>
<protein>
    <submittedName>
        <fullName evidence="6">ATP-grasp domain-containing protein</fullName>
    </submittedName>
</protein>
<dbReference type="Gene3D" id="3.30.470.20">
    <property type="entry name" value="ATP-grasp fold, B domain"/>
    <property type="match status" value="1"/>
</dbReference>
<organism evidence="6 7">
    <name type="scientific">Serratia fonticola</name>
    <dbReference type="NCBI Taxonomy" id="47917"/>
    <lineage>
        <taxon>Bacteria</taxon>
        <taxon>Pseudomonadati</taxon>
        <taxon>Pseudomonadota</taxon>
        <taxon>Gammaproteobacteria</taxon>
        <taxon>Enterobacterales</taxon>
        <taxon>Yersiniaceae</taxon>
        <taxon>Serratia</taxon>
    </lineage>
</organism>
<dbReference type="GO" id="GO:0016874">
    <property type="term" value="F:ligase activity"/>
    <property type="evidence" value="ECO:0007669"/>
    <property type="project" value="UniProtKB-KW"/>
</dbReference>
<dbReference type="PANTHER" id="PTHR43585:SF2">
    <property type="entry name" value="ATP-GRASP ENZYME FSQD"/>
    <property type="match status" value="1"/>
</dbReference>
<dbReference type="PANTHER" id="PTHR43585">
    <property type="entry name" value="FUMIPYRROLE BIOSYNTHESIS PROTEIN C"/>
    <property type="match status" value="1"/>
</dbReference>
<comment type="caution">
    <text evidence="6">The sequence shown here is derived from an EMBL/GenBank/DDBJ whole genome shotgun (WGS) entry which is preliminary data.</text>
</comment>
<dbReference type="Pfam" id="PF13535">
    <property type="entry name" value="ATP-grasp_4"/>
    <property type="match status" value="1"/>
</dbReference>
<dbReference type="PROSITE" id="PS50975">
    <property type="entry name" value="ATP_GRASP"/>
    <property type="match status" value="1"/>
</dbReference>
<dbReference type="RefSeq" id="WP_179252335.1">
    <property type="nucleotide sequence ID" value="NZ_JACBIV010000006.1"/>
</dbReference>
<keyword evidence="1" id="KW-0436">Ligase</keyword>